<proteinExistence type="predicted"/>
<organism evidence="1 2">
    <name type="scientific">Fusarium torreyae</name>
    <dbReference type="NCBI Taxonomy" id="1237075"/>
    <lineage>
        <taxon>Eukaryota</taxon>
        <taxon>Fungi</taxon>
        <taxon>Dikarya</taxon>
        <taxon>Ascomycota</taxon>
        <taxon>Pezizomycotina</taxon>
        <taxon>Sordariomycetes</taxon>
        <taxon>Hypocreomycetidae</taxon>
        <taxon>Hypocreales</taxon>
        <taxon>Nectriaceae</taxon>
        <taxon>Fusarium</taxon>
    </lineage>
</organism>
<evidence type="ECO:0000313" key="1">
    <source>
        <dbReference type="EMBL" id="KAJ4259780.1"/>
    </source>
</evidence>
<comment type="caution">
    <text evidence="1">The sequence shown here is derived from an EMBL/GenBank/DDBJ whole genome shotgun (WGS) entry which is preliminary data.</text>
</comment>
<accession>A0A9W8RZ32</accession>
<dbReference type="EMBL" id="JAOQAZ010000014">
    <property type="protein sequence ID" value="KAJ4259780.1"/>
    <property type="molecule type" value="Genomic_DNA"/>
</dbReference>
<dbReference type="Proteomes" id="UP001152049">
    <property type="component" value="Unassembled WGS sequence"/>
</dbReference>
<dbReference type="AlphaFoldDB" id="A0A9W8RZ32"/>
<keyword evidence="2" id="KW-1185">Reference proteome</keyword>
<sequence length="235" mass="27034">MVAGELAGLNPRFLDLNDGEDERNKGLPCFPCFRNEMISTWRRVQRAAEKMAPGPTQREQKNCTYPWFQSRVVPSLMAGNYVDIRATIDAIDRLLNERDKRDGSDGSDENDQSYWLSENCRRGLVKAVTRLGVSFITTVLHHQEIYNLNLNDVNFGQGQADNLLRLGFGDPEFGKYNNACRRFIRDVDWCLKLSRLDERIRNLIIDDLPVKFVQVPQVNMSRARFEGEASETQDE</sequence>
<dbReference type="OrthoDB" id="10401783at2759"/>
<gene>
    <name evidence="1" type="ORF">NW762_007712</name>
</gene>
<reference evidence="1" key="1">
    <citation type="submission" date="2022-09" db="EMBL/GenBank/DDBJ databases">
        <title>Fusarium specimens isolated from Avocado Roots.</title>
        <authorList>
            <person name="Stajich J."/>
            <person name="Roper C."/>
            <person name="Heimlech-Rivalta G."/>
        </authorList>
    </citation>
    <scope>NUCLEOTIDE SEQUENCE</scope>
    <source>
        <strain evidence="1">CF00136</strain>
    </source>
</reference>
<protein>
    <submittedName>
        <fullName evidence="1">Uncharacterized protein</fullName>
    </submittedName>
</protein>
<name>A0A9W8RZ32_9HYPO</name>
<evidence type="ECO:0000313" key="2">
    <source>
        <dbReference type="Proteomes" id="UP001152049"/>
    </source>
</evidence>